<gene>
    <name evidence="2" type="ORF">BDP81DRAFT_16639</name>
</gene>
<accession>A0AAJ0A462</accession>
<sequence length="221" mass="24094">MSSSDSYASGASGASGASVRSYIMVELLPEDLAVACTADCTPERYDNSTVRPHEPPAVERGRPGTFRPFDVPARGVTSRTRQPTVAQSKSFDNDDSGIIVPCSALYSYAPTVTSCGGRNMPISFLFFLPNLIFLKRVSRPDQSAGRFFLNTLMSKPLKPLTCKISTTIMPIYTQEDKVILAIEAIRSIRADSRGFPLRLGGVENMANLLLRVRNAEPVGKR</sequence>
<feature type="compositionally biased region" description="Polar residues" evidence="1">
    <location>
        <begin position="77"/>
        <end position="90"/>
    </location>
</feature>
<name>A0AAJ0A462_9PEZI</name>
<proteinExistence type="predicted"/>
<keyword evidence="3" id="KW-1185">Reference proteome</keyword>
<dbReference type="EMBL" id="JAHMHQ010000001">
    <property type="protein sequence ID" value="KAK1656169.1"/>
    <property type="molecule type" value="Genomic_DNA"/>
</dbReference>
<feature type="region of interest" description="Disordered" evidence="1">
    <location>
        <begin position="44"/>
        <end position="90"/>
    </location>
</feature>
<protein>
    <submittedName>
        <fullName evidence="2">Uncharacterized protein</fullName>
    </submittedName>
</protein>
<organism evidence="2 3">
    <name type="scientific">Colletotrichum phormii</name>
    <dbReference type="NCBI Taxonomy" id="359342"/>
    <lineage>
        <taxon>Eukaryota</taxon>
        <taxon>Fungi</taxon>
        <taxon>Dikarya</taxon>
        <taxon>Ascomycota</taxon>
        <taxon>Pezizomycotina</taxon>
        <taxon>Sordariomycetes</taxon>
        <taxon>Hypocreomycetidae</taxon>
        <taxon>Glomerellales</taxon>
        <taxon>Glomerellaceae</taxon>
        <taxon>Colletotrichum</taxon>
        <taxon>Colletotrichum acutatum species complex</taxon>
    </lineage>
</organism>
<dbReference type="Proteomes" id="UP001243989">
    <property type="component" value="Unassembled WGS sequence"/>
</dbReference>
<evidence type="ECO:0000313" key="3">
    <source>
        <dbReference type="Proteomes" id="UP001243989"/>
    </source>
</evidence>
<dbReference type="AlphaFoldDB" id="A0AAJ0A462"/>
<evidence type="ECO:0000313" key="2">
    <source>
        <dbReference type="EMBL" id="KAK1656169.1"/>
    </source>
</evidence>
<dbReference type="RefSeq" id="XP_060452213.1">
    <property type="nucleotide sequence ID" value="XM_060582113.1"/>
</dbReference>
<comment type="caution">
    <text evidence="2">The sequence shown here is derived from an EMBL/GenBank/DDBJ whole genome shotgun (WGS) entry which is preliminary data.</text>
</comment>
<dbReference type="GeneID" id="85466975"/>
<evidence type="ECO:0000256" key="1">
    <source>
        <dbReference type="SAM" id="MobiDB-lite"/>
    </source>
</evidence>
<feature type="compositionally biased region" description="Basic and acidic residues" evidence="1">
    <location>
        <begin position="44"/>
        <end position="62"/>
    </location>
</feature>
<reference evidence="2" key="1">
    <citation type="submission" date="2021-06" db="EMBL/GenBank/DDBJ databases">
        <title>Comparative genomics, transcriptomics and evolutionary studies reveal genomic signatures of adaptation to plant cell wall in hemibiotrophic fungi.</title>
        <authorList>
            <consortium name="DOE Joint Genome Institute"/>
            <person name="Baroncelli R."/>
            <person name="Diaz J.F."/>
            <person name="Benocci T."/>
            <person name="Peng M."/>
            <person name="Battaglia E."/>
            <person name="Haridas S."/>
            <person name="Andreopoulos W."/>
            <person name="Labutti K."/>
            <person name="Pangilinan J."/>
            <person name="Floch G.L."/>
            <person name="Makela M.R."/>
            <person name="Henrissat B."/>
            <person name="Grigoriev I.V."/>
            <person name="Crouch J.A."/>
            <person name="De Vries R.P."/>
            <person name="Sukno S.A."/>
            <person name="Thon M.R."/>
        </authorList>
    </citation>
    <scope>NUCLEOTIDE SEQUENCE</scope>
    <source>
        <strain evidence="2">CBS 102054</strain>
    </source>
</reference>